<keyword evidence="8" id="KW-1185">Reference proteome</keyword>
<keyword evidence="3" id="KW-0968">Cytoplasmic vesicle</keyword>
<feature type="compositionally biased region" description="Polar residues" evidence="6">
    <location>
        <begin position="9"/>
        <end position="32"/>
    </location>
</feature>
<keyword evidence="2" id="KW-0677">Repeat</keyword>
<evidence type="ECO:0000256" key="5">
    <source>
        <dbReference type="ARBA" id="ARBA00045851"/>
    </source>
</evidence>
<sequence>MSEYDSRNVQDNSDAGSARSNTTNASFFSQQFGKDGQTPKVIQDRIKKRKPNPGCHLTSKKFAAIRFASDRCTRGITTRAKWHDVDDKANKNGLRQLIVLDDGTEYVGEWQNNLRHGMGKHYTAEGFYDGGFYEDLYDGKGDYFVWSDKTNCEQPGLWYLYTGEWEAGKFAGQGTKYELNGDVYTGEFSKGKKCGQGQMYYANKDEYQGEWANDMRNGKGTLTKKNGDKFVGIYKDDKRNGEGVLHILETKRRLEGVWVDDMMKCGSYYDEQEDPVYVQPDDISGTTDGMIPKLTLKDPEGVLQEAKSKIDLS</sequence>
<evidence type="ECO:0000256" key="1">
    <source>
        <dbReference type="ARBA" id="ARBA00004218"/>
    </source>
</evidence>
<dbReference type="PANTHER" id="PTHR46511:SF1">
    <property type="entry name" value="MORN REPEAT-CONTAINING PROTEIN 3"/>
    <property type="match status" value="1"/>
</dbReference>
<dbReference type="SUPFAM" id="SSF82185">
    <property type="entry name" value="Histone H3 K4-specific methyltransferase SET7/9 N-terminal domain"/>
    <property type="match status" value="2"/>
</dbReference>
<comment type="caution">
    <text evidence="7">The sequence shown here is derived from an EMBL/GenBank/DDBJ whole genome shotgun (WGS) entry which is preliminary data.</text>
</comment>
<dbReference type="Pfam" id="PF02493">
    <property type="entry name" value="MORN"/>
    <property type="match status" value="6"/>
</dbReference>
<feature type="region of interest" description="Disordered" evidence="6">
    <location>
        <begin position="1"/>
        <end position="39"/>
    </location>
</feature>
<comment type="function">
    <text evidence="5">Assembles a suppression complex (suppresome) by tethering SIRT1 and MDM2 to regulate composite modifications of p53/TP53. Confers both deacetylation-mediated functional inactivation, by SIRT1, and ubiquitination-dependent degradation, by MDM2, of p53/TP53, promoting a proliferative and cell survival behaviors. May play a role in the regulation of spermatogenesis.</text>
</comment>
<evidence type="ECO:0000313" key="7">
    <source>
        <dbReference type="EMBL" id="KAK8882787.1"/>
    </source>
</evidence>
<reference evidence="7 8" key="1">
    <citation type="submission" date="2024-04" db="EMBL/GenBank/DDBJ databases">
        <title>Tritrichomonas musculus Genome.</title>
        <authorList>
            <person name="Alves-Ferreira E."/>
            <person name="Grigg M."/>
            <person name="Lorenzi H."/>
            <person name="Galac M."/>
        </authorList>
    </citation>
    <scope>NUCLEOTIDE SEQUENCE [LARGE SCALE GENOMIC DNA]</scope>
    <source>
        <strain evidence="7 8">EAF2021</strain>
    </source>
</reference>
<dbReference type="Gene3D" id="2.20.110.10">
    <property type="entry name" value="Histone H3 K4-specific methyltransferase SET7/9 N-terminal domain"/>
    <property type="match status" value="2"/>
</dbReference>
<dbReference type="EMBL" id="JAPFFF010000009">
    <property type="protein sequence ID" value="KAK8882787.1"/>
    <property type="molecule type" value="Genomic_DNA"/>
</dbReference>
<organism evidence="7 8">
    <name type="scientific">Tritrichomonas musculus</name>
    <dbReference type="NCBI Taxonomy" id="1915356"/>
    <lineage>
        <taxon>Eukaryota</taxon>
        <taxon>Metamonada</taxon>
        <taxon>Parabasalia</taxon>
        <taxon>Tritrichomonadida</taxon>
        <taxon>Tritrichomonadidae</taxon>
        <taxon>Tritrichomonas</taxon>
    </lineage>
</organism>
<dbReference type="InterPro" id="IPR003409">
    <property type="entry name" value="MORN"/>
</dbReference>
<comment type="subcellular location">
    <subcellularLocation>
        <location evidence="1">Cytoplasmic vesicle</location>
        <location evidence="1">Secretory vesicle</location>
        <location evidence="1">Acrosome</location>
    </subcellularLocation>
</comment>
<accession>A0ABR2JV78</accession>
<gene>
    <name evidence="7" type="ORF">M9Y10_045428</name>
</gene>
<dbReference type="PANTHER" id="PTHR46511">
    <property type="entry name" value="MORN REPEAT-CONTAINING PROTEIN 3"/>
    <property type="match status" value="1"/>
</dbReference>
<name>A0ABR2JV78_9EUKA</name>
<evidence type="ECO:0000256" key="3">
    <source>
        <dbReference type="ARBA" id="ARBA00023329"/>
    </source>
</evidence>
<evidence type="ECO:0000256" key="6">
    <source>
        <dbReference type="SAM" id="MobiDB-lite"/>
    </source>
</evidence>
<proteinExistence type="predicted"/>
<protein>
    <recommendedName>
        <fullName evidence="4">MORN repeat-containing protein 3</fullName>
    </recommendedName>
</protein>
<evidence type="ECO:0000313" key="8">
    <source>
        <dbReference type="Proteomes" id="UP001470230"/>
    </source>
</evidence>
<dbReference type="Proteomes" id="UP001470230">
    <property type="component" value="Unassembled WGS sequence"/>
</dbReference>
<evidence type="ECO:0000256" key="2">
    <source>
        <dbReference type="ARBA" id="ARBA00022737"/>
    </source>
</evidence>
<evidence type="ECO:0000256" key="4">
    <source>
        <dbReference type="ARBA" id="ARBA00039854"/>
    </source>
</evidence>
<dbReference type="InterPro" id="IPR052472">
    <property type="entry name" value="MORN3"/>
</dbReference>
<dbReference type="SMART" id="SM00698">
    <property type="entry name" value="MORN"/>
    <property type="match status" value="5"/>
</dbReference>